<evidence type="ECO:0000313" key="3">
    <source>
        <dbReference type="Proteomes" id="UP000032633"/>
    </source>
</evidence>
<dbReference type="HOGENOM" id="CLU_002873_0_0_9"/>
<dbReference type="PROSITE" id="PS51272">
    <property type="entry name" value="SLH"/>
    <property type="match status" value="1"/>
</dbReference>
<sequence>MLKRYGILFLLLTLVIQFLPAYNSSSVEAAAAGYFTFPSESSDSTQPRVTTDGRVTLTGSVSNIGASSISYSIYQIVNNGGTSSPTDDQIGSKKEGVTGGIYLNGYTLTVSNLELFSGLNRITFKGLYNGAEVTNSIYITYHDGPVFYNLAAKLNGQSFDMNENVTTVVHSSATNGRTSADIAITGNAPNASKVTVSVNGSSRSYSVSSTNNYQFTLSPLTVKKGKNQVEITVTNNNQSIVTTRDIAFYNGEVTFYDVNINDTQNNTSAALEKSPNFSTGNAGSTSNLSFTGTVIVPNNYQMDGGSMKPHPDPGTPITVTYQLDALSGTFQTNSAANGSPADTDAFFIYDFTRTVNNITSALTYDHRYSLDLKAFNEVTKNTEGVNGLAFTLKDSNQPYIDQINYLPGYKTLSDATIASQPLEGQNIYDSPLAMEVLIGNSSGSPSTIAVTGIKNASGTTVTTGYTGTEAKSEFITKSVDGVNRIFERKIYVFTKLPFEGTQTVTFQLNGSGGSTGSVTFNMLFGPFLQYTSVYDGMSINFDSTNASAMSDIVTGTLSSFKAKLSNLNDTSEIRYAAASGQPQTMFFYINNTQFAIEQDTAYPSDPTRFKLTGDINTGAVKDAIDFLKAGGGEYKLRFVYKGSKNTYENTISIYLNQLNIPVIPAQSDTVYPYSTDFGSKPLANDPNFPKSGSVFTTKEPKMNIYGTFDFLDFGTITDQSSADAEWGKITNPADYILKIEGTTLKTPIVWTLNNQLKIIDSSNPAAPDIALVNPEPVKKVEKLTVMYDVKTQTFSFILDNQDLSTDGSSSVYNFYVYNNGEAGARAGYRLEVDPTALPYKVLRPLTSKRIVNQNYAEIVIDAPNATSVVVNKVVAEKTDFDADNDGVIDYRTAYKAVVSGLKAGENKLKFTIQNANDSTSDTITVTYAPTNIPGAAYMEPMKNAHKVFDSSVQLSFPKGTTLIRKDYNVPQELKNQVFTGHQLLFGIANPEDGVVDRHEFEAQPANFDLILASLGNMFSGTFSDHFSKASNVFWIDAGLADNPATGTVNDPLKYGIDPYQFPASGVPSYADRPEDREMIVSKRGTLTLSYDPKIVDGNGTIITVFRFDPKKPEWVNAGGIVDTKKNTVTVPFSEFGYYVVGQLKYSYTDITSHPYARNYLEALYAKGIMNAAGADEFGANLYINRGEFATMIVKALQTPLNYNTGTPQFDDVTSNVSTPFWDFKYIETAARDGFIRGLRPASSNRTKI</sequence>
<dbReference type="RefSeq" id="WP_045669962.1">
    <property type="nucleotide sequence ID" value="NZ_CP011058.1"/>
</dbReference>
<dbReference type="Pfam" id="PF00395">
    <property type="entry name" value="SLH"/>
    <property type="match status" value="1"/>
</dbReference>
<dbReference type="OrthoDB" id="1805600at2"/>
<dbReference type="EMBL" id="CP011058">
    <property type="protein sequence ID" value="AJY74528.1"/>
    <property type="molecule type" value="Genomic_DNA"/>
</dbReference>
<dbReference type="KEGG" id="pbj:VN24_08030"/>
<feature type="domain" description="SLH" evidence="1">
    <location>
        <begin position="1143"/>
        <end position="1206"/>
    </location>
</feature>
<dbReference type="Proteomes" id="UP000032633">
    <property type="component" value="Chromosome"/>
</dbReference>
<gene>
    <name evidence="2" type="ORF">VN24_08030</name>
</gene>
<evidence type="ECO:0000313" key="2">
    <source>
        <dbReference type="EMBL" id="AJY74528.1"/>
    </source>
</evidence>
<keyword evidence="3" id="KW-1185">Reference proteome</keyword>
<accession>A0A0D5NHX6</accession>
<proteinExistence type="predicted"/>
<reference evidence="3" key="2">
    <citation type="submission" date="2015-03" db="EMBL/GenBank/DDBJ databases">
        <title>Genome sequence of Paenibacillus beijingensis strain DSM 24997T.</title>
        <authorList>
            <person name="Kwak Y."/>
            <person name="Shin J.-H."/>
        </authorList>
    </citation>
    <scope>NUCLEOTIDE SEQUENCE [LARGE SCALE GENOMIC DNA]</scope>
    <source>
        <strain evidence="3">DSM 24997</strain>
    </source>
</reference>
<protein>
    <recommendedName>
        <fullName evidence="1">SLH domain-containing protein</fullName>
    </recommendedName>
</protein>
<name>A0A0D5NHX6_9BACL</name>
<organism evidence="2 3">
    <name type="scientific">Paenibacillus beijingensis</name>
    <dbReference type="NCBI Taxonomy" id="1126833"/>
    <lineage>
        <taxon>Bacteria</taxon>
        <taxon>Bacillati</taxon>
        <taxon>Bacillota</taxon>
        <taxon>Bacilli</taxon>
        <taxon>Bacillales</taxon>
        <taxon>Paenibacillaceae</taxon>
        <taxon>Paenibacillus</taxon>
    </lineage>
</organism>
<dbReference type="PATRIC" id="fig|1126833.4.peg.1767"/>
<dbReference type="InterPro" id="IPR001119">
    <property type="entry name" value="SLH_dom"/>
</dbReference>
<reference evidence="2 3" key="1">
    <citation type="journal article" date="2015" name="J. Biotechnol.">
        <title>Complete genome sequence of Paenibacillus beijingensis 7188(T) (=DSM 24997(T)), a novel rhizobacterium from jujube garden soil.</title>
        <authorList>
            <person name="Kwak Y."/>
            <person name="Shin J.H."/>
        </authorList>
    </citation>
    <scope>NUCLEOTIDE SEQUENCE [LARGE SCALE GENOMIC DNA]</scope>
    <source>
        <strain evidence="2 3">DSM 24997</strain>
    </source>
</reference>
<dbReference type="AlphaFoldDB" id="A0A0D5NHX6"/>
<evidence type="ECO:0000259" key="1">
    <source>
        <dbReference type="PROSITE" id="PS51272"/>
    </source>
</evidence>
<dbReference type="STRING" id="1126833.VN24_08030"/>